<evidence type="ECO:0000256" key="1">
    <source>
        <dbReference type="ARBA" id="ARBA00006865"/>
    </source>
</evidence>
<reference evidence="5" key="1">
    <citation type="journal article" date="2019" name="Int. J. Syst. Evol. Microbiol.">
        <title>The Global Catalogue of Microorganisms (GCM) 10K type strain sequencing project: providing services to taxonomists for standard genome sequencing and annotation.</title>
        <authorList>
            <consortium name="The Broad Institute Genomics Platform"/>
            <consortium name="The Broad Institute Genome Sequencing Center for Infectious Disease"/>
            <person name="Wu L."/>
            <person name="Ma J."/>
        </authorList>
    </citation>
    <scope>NUCLEOTIDE SEQUENCE [LARGE SCALE GENOMIC DNA]</scope>
    <source>
        <strain evidence="5">CCUG 60022</strain>
    </source>
</reference>
<dbReference type="SUPFAM" id="SSF49899">
    <property type="entry name" value="Concanavalin A-like lectins/glucanases"/>
    <property type="match status" value="1"/>
</dbReference>
<dbReference type="InterPro" id="IPR035986">
    <property type="entry name" value="PKD_dom_sf"/>
</dbReference>
<dbReference type="InterPro" id="IPR013320">
    <property type="entry name" value="ConA-like_dom_sf"/>
</dbReference>
<dbReference type="SUPFAM" id="SSF49299">
    <property type="entry name" value="PKD domain"/>
    <property type="match status" value="1"/>
</dbReference>
<dbReference type="Gene3D" id="2.60.120.200">
    <property type="match status" value="1"/>
</dbReference>
<dbReference type="PROSITE" id="PS50093">
    <property type="entry name" value="PKD"/>
    <property type="match status" value="1"/>
</dbReference>
<organism evidence="4 5">
    <name type="scientific">Lutibacter aestuarii</name>
    <dbReference type="NCBI Taxonomy" id="861111"/>
    <lineage>
        <taxon>Bacteria</taxon>
        <taxon>Pseudomonadati</taxon>
        <taxon>Bacteroidota</taxon>
        <taxon>Flavobacteriia</taxon>
        <taxon>Flavobacteriales</taxon>
        <taxon>Flavobacteriaceae</taxon>
        <taxon>Lutibacter</taxon>
    </lineage>
</organism>
<dbReference type="PROSITE" id="PS51257">
    <property type="entry name" value="PROKAR_LIPOPROTEIN"/>
    <property type="match status" value="1"/>
</dbReference>
<dbReference type="InterPro" id="IPR000601">
    <property type="entry name" value="PKD_dom"/>
</dbReference>
<evidence type="ECO:0000259" key="3">
    <source>
        <dbReference type="PROSITE" id="PS51762"/>
    </source>
</evidence>
<dbReference type="InterPro" id="IPR013783">
    <property type="entry name" value="Ig-like_fold"/>
</dbReference>
<dbReference type="PANTHER" id="PTHR10963:SF55">
    <property type="entry name" value="GLYCOSIDE HYDROLASE FAMILY 16 PROTEIN"/>
    <property type="match status" value="1"/>
</dbReference>
<name>A0ABW2Z577_9FLAO</name>
<dbReference type="CDD" id="cd08023">
    <property type="entry name" value="GH16_laminarinase_like"/>
    <property type="match status" value="1"/>
</dbReference>
<sequence>MKNIKYILGLFLTLTLVVSCEEEKYEFGDIVAPSNVQVTAEIIGQDLSNPDLLNGDGTGFVTFTAVADNVISYKFNFGDGYVEVAPSGKITHRFTKVGVNNFTVVVSAIGTGGVTSTTTVDIEVYSSFTDAEAEDLLSGGVIGEGKTWYWASDLPLHVGMGPANDDYGGGEFAWPNWWNAIQPWDDEKSCMYADEFVFTKTINGITFEQTAGPAFIPGTYAGVLGVDGDTCHDETVATTMYGVKNVSMFPSSTRAALEGNYYDTAYRQTSFEISDGGFLGWYVGSGTYDIISISEDYLLVRVEEASSVGAAWYQLFTSTKPVQETGFSELVWSDEFDTDGAPDASKWTYDLGDGGWGNGEEQTYTNNAENVSITDGILKITAKSDGNGGYTSARLKTQDLYSFTYGRVDVRAKLPASQGTWPAIWMLGDSFSTVGWPASGEIDIMEQTGADKNNTLGTCHWFDSGTNANASYGETTAVVNTSTEFHVYSLEWTEDSLKIFVDDIKFYELANNGDLPFNDNFFMILNVAMGGSLGGTIDAGFTEDSMEVDYVRVYQ</sequence>
<proteinExistence type="inferred from homology"/>
<feature type="domain" description="PKD" evidence="2">
    <location>
        <begin position="68"/>
        <end position="129"/>
    </location>
</feature>
<comment type="similarity">
    <text evidence="1">Belongs to the glycosyl hydrolase 16 family.</text>
</comment>
<dbReference type="PROSITE" id="PS51762">
    <property type="entry name" value="GH16_2"/>
    <property type="match status" value="1"/>
</dbReference>
<dbReference type="RefSeq" id="WP_298262252.1">
    <property type="nucleotide sequence ID" value="NZ_JBHTIC010000008.1"/>
</dbReference>
<dbReference type="Proteomes" id="UP001597032">
    <property type="component" value="Unassembled WGS sequence"/>
</dbReference>
<gene>
    <name evidence="4" type="ORF">ACFQZW_07650</name>
</gene>
<dbReference type="Pfam" id="PF00722">
    <property type="entry name" value="Glyco_hydro_16"/>
    <property type="match status" value="1"/>
</dbReference>
<dbReference type="Gene3D" id="2.60.40.10">
    <property type="entry name" value="Immunoglobulins"/>
    <property type="match status" value="1"/>
</dbReference>
<feature type="domain" description="GH16" evidence="3">
    <location>
        <begin position="310"/>
        <end position="555"/>
    </location>
</feature>
<protein>
    <submittedName>
        <fullName evidence="4">Family 16 glycosylhydrolase</fullName>
    </submittedName>
</protein>
<comment type="caution">
    <text evidence="4">The sequence shown here is derived from an EMBL/GenBank/DDBJ whole genome shotgun (WGS) entry which is preliminary data.</text>
</comment>
<evidence type="ECO:0000259" key="2">
    <source>
        <dbReference type="PROSITE" id="PS50093"/>
    </source>
</evidence>
<evidence type="ECO:0000313" key="5">
    <source>
        <dbReference type="Proteomes" id="UP001597032"/>
    </source>
</evidence>
<dbReference type="EMBL" id="JBHTIC010000008">
    <property type="protein sequence ID" value="MFD0761951.1"/>
    <property type="molecule type" value="Genomic_DNA"/>
</dbReference>
<dbReference type="InterPro" id="IPR050546">
    <property type="entry name" value="Glycosyl_Hydrlase_16"/>
</dbReference>
<dbReference type="CDD" id="cd00146">
    <property type="entry name" value="PKD"/>
    <property type="match status" value="1"/>
</dbReference>
<evidence type="ECO:0000313" key="4">
    <source>
        <dbReference type="EMBL" id="MFD0761951.1"/>
    </source>
</evidence>
<dbReference type="InterPro" id="IPR000757">
    <property type="entry name" value="Beta-glucanase-like"/>
</dbReference>
<accession>A0ABW2Z577</accession>
<keyword evidence="5" id="KW-1185">Reference proteome</keyword>
<dbReference type="PANTHER" id="PTHR10963">
    <property type="entry name" value="GLYCOSYL HYDROLASE-RELATED"/>
    <property type="match status" value="1"/>
</dbReference>